<dbReference type="Pfam" id="PF13466">
    <property type="entry name" value="STAS_2"/>
    <property type="match status" value="1"/>
</dbReference>
<dbReference type="InterPro" id="IPR058548">
    <property type="entry name" value="MlaB-like_STAS"/>
</dbReference>
<comment type="caution">
    <text evidence="3">The sequence shown here is derived from an EMBL/GenBank/DDBJ whole genome shotgun (WGS) entry which is preliminary data.</text>
</comment>
<keyword evidence="4" id="KW-1185">Reference proteome</keyword>
<evidence type="ECO:0000313" key="4">
    <source>
        <dbReference type="Proteomes" id="UP001241758"/>
    </source>
</evidence>
<feature type="compositionally biased region" description="Basic and acidic residues" evidence="1">
    <location>
        <begin position="144"/>
        <end position="217"/>
    </location>
</feature>
<dbReference type="Gene3D" id="3.30.750.24">
    <property type="entry name" value="STAS domain"/>
    <property type="match status" value="1"/>
</dbReference>
<dbReference type="InterPro" id="IPR036513">
    <property type="entry name" value="STAS_dom_sf"/>
</dbReference>
<feature type="domain" description="STAS" evidence="2">
    <location>
        <begin position="16"/>
        <end position="111"/>
    </location>
</feature>
<dbReference type="PANTHER" id="PTHR33495">
    <property type="entry name" value="ANTI-SIGMA FACTOR ANTAGONIST TM_1081-RELATED-RELATED"/>
    <property type="match status" value="1"/>
</dbReference>
<dbReference type="SUPFAM" id="SSF52091">
    <property type="entry name" value="SpoIIaa-like"/>
    <property type="match status" value="1"/>
</dbReference>
<dbReference type="CDD" id="cd07043">
    <property type="entry name" value="STAS_anti-anti-sigma_factors"/>
    <property type="match status" value="1"/>
</dbReference>
<accession>A0ABT6WGW9</accession>
<dbReference type="RefSeq" id="WP_282758893.1">
    <property type="nucleotide sequence ID" value="NZ_JASCTH010000005.1"/>
</dbReference>
<reference evidence="3 4" key="1">
    <citation type="submission" date="2023-05" db="EMBL/GenBank/DDBJ databases">
        <title>Actinoplanes sp. NEAU-A12 genome sequencing.</title>
        <authorList>
            <person name="Wang Z.-S."/>
        </authorList>
    </citation>
    <scope>NUCLEOTIDE SEQUENCE [LARGE SCALE GENOMIC DNA]</scope>
    <source>
        <strain evidence="3 4">NEAU-A12</strain>
    </source>
</reference>
<dbReference type="Proteomes" id="UP001241758">
    <property type="component" value="Unassembled WGS sequence"/>
</dbReference>
<dbReference type="PANTHER" id="PTHR33495:SF2">
    <property type="entry name" value="ANTI-SIGMA FACTOR ANTAGONIST TM_1081-RELATED"/>
    <property type="match status" value="1"/>
</dbReference>
<organism evidence="3 4">
    <name type="scientific">Actinoplanes sandaracinus</name>
    <dbReference type="NCBI Taxonomy" id="3045177"/>
    <lineage>
        <taxon>Bacteria</taxon>
        <taxon>Bacillati</taxon>
        <taxon>Actinomycetota</taxon>
        <taxon>Actinomycetes</taxon>
        <taxon>Micromonosporales</taxon>
        <taxon>Micromonosporaceae</taxon>
        <taxon>Actinoplanes</taxon>
    </lineage>
</organism>
<dbReference type="EMBL" id="JASCTH010000005">
    <property type="protein sequence ID" value="MDI6098962.1"/>
    <property type="molecule type" value="Genomic_DNA"/>
</dbReference>
<sequence>MTRAGDRPREPRPAAITLSAHHQDSTLVIDLAGDLAADTAPGLDLLSAALTRATRHVVVDTSGVDFVDGAGLRTLLRARHVCAGHGIDFVLRHPGPHLQWLMDITGTTELLLLPGPADPPADEQRSGGPAGSRSRPTGAAGPHTAEERERLLDEREHTAADREFLADEREKLLDEREHRVTAHQEWEDIREDLANQREQDLEQRERRLGRDPRDPGP</sequence>
<dbReference type="InterPro" id="IPR002645">
    <property type="entry name" value="STAS_dom"/>
</dbReference>
<evidence type="ECO:0000313" key="3">
    <source>
        <dbReference type="EMBL" id="MDI6098962.1"/>
    </source>
</evidence>
<evidence type="ECO:0000256" key="1">
    <source>
        <dbReference type="SAM" id="MobiDB-lite"/>
    </source>
</evidence>
<gene>
    <name evidence="3" type="ORF">QLQ12_10155</name>
</gene>
<name>A0ABT6WGW9_9ACTN</name>
<proteinExistence type="predicted"/>
<protein>
    <submittedName>
        <fullName evidence="3">STAS domain-containing protein</fullName>
    </submittedName>
</protein>
<dbReference type="PROSITE" id="PS50801">
    <property type="entry name" value="STAS"/>
    <property type="match status" value="1"/>
</dbReference>
<feature type="region of interest" description="Disordered" evidence="1">
    <location>
        <begin position="112"/>
        <end position="217"/>
    </location>
</feature>
<evidence type="ECO:0000259" key="2">
    <source>
        <dbReference type="PROSITE" id="PS50801"/>
    </source>
</evidence>